<sequence>MEREALTIRFPSKLLQKVRVLKRDDESLNDLVVQALEKEMRWRCAWAAHEQIQTIREQVKQRTGVHPDPGLLIRQLREGEGRRD</sequence>
<dbReference type="AlphaFoldDB" id="A0A951QP97"/>
<evidence type="ECO:0000313" key="1">
    <source>
        <dbReference type="EMBL" id="MBW4668200.1"/>
    </source>
</evidence>
<dbReference type="Proteomes" id="UP000729701">
    <property type="component" value="Unassembled WGS sequence"/>
</dbReference>
<reference evidence="1" key="1">
    <citation type="submission" date="2021-05" db="EMBL/GenBank/DDBJ databases">
        <authorList>
            <person name="Pietrasiak N."/>
            <person name="Ward R."/>
            <person name="Stajich J.E."/>
            <person name="Kurbessoian T."/>
        </authorList>
    </citation>
    <scope>NUCLEOTIDE SEQUENCE</scope>
    <source>
        <strain evidence="1">GSE-NOS-MK-12-04C</strain>
    </source>
</reference>
<organism evidence="1 2">
    <name type="scientific">Cyanomargarita calcarea GSE-NOS-MK-12-04C</name>
    <dbReference type="NCBI Taxonomy" id="2839659"/>
    <lineage>
        <taxon>Bacteria</taxon>
        <taxon>Bacillati</taxon>
        <taxon>Cyanobacteriota</taxon>
        <taxon>Cyanophyceae</taxon>
        <taxon>Nostocales</taxon>
        <taxon>Cyanomargaritaceae</taxon>
        <taxon>Cyanomargarita</taxon>
    </lineage>
</organism>
<accession>A0A951QP97</accession>
<proteinExistence type="predicted"/>
<reference evidence="1" key="2">
    <citation type="journal article" date="2022" name="Microbiol. Resour. Announc.">
        <title>Metagenome Sequencing to Explore Phylogenomics of Terrestrial Cyanobacteria.</title>
        <authorList>
            <person name="Ward R.D."/>
            <person name="Stajich J.E."/>
            <person name="Johansen J.R."/>
            <person name="Huntemann M."/>
            <person name="Clum A."/>
            <person name="Foster B."/>
            <person name="Foster B."/>
            <person name="Roux S."/>
            <person name="Palaniappan K."/>
            <person name="Varghese N."/>
            <person name="Mukherjee S."/>
            <person name="Reddy T.B.K."/>
            <person name="Daum C."/>
            <person name="Copeland A."/>
            <person name="Chen I.A."/>
            <person name="Ivanova N.N."/>
            <person name="Kyrpides N.C."/>
            <person name="Shapiro N."/>
            <person name="Eloe-Fadrosh E.A."/>
            <person name="Pietrasiak N."/>
        </authorList>
    </citation>
    <scope>NUCLEOTIDE SEQUENCE</scope>
    <source>
        <strain evidence="1">GSE-NOS-MK-12-04C</strain>
    </source>
</reference>
<evidence type="ECO:0000313" key="2">
    <source>
        <dbReference type="Proteomes" id="UP000729701"/>
    </source>
</evidence>
<name>A0A951QP97_9CYAN</name>
<gene>
    <name evidence="1" type="ORF">KME60_12450</name>
</gene>
<dbReference type="NCBIfam" id="NF041551">
    <property type="entry name" value="YlcI_YnfO_N"/>
    <property type="match status" value="1"/>
</dbReference>
<dbReference type="EMBL" id="JAHHGZ010000011">
    <property type="protein sequence ID" value="MBW4668200.1"/>
    <property type="molecule type" value="Genomic_DNA"/>
</dbReference>
<protein>
    <submittedName>
        <fullName evidence="1">Uncharacterized protein</fullName>
    </submittedName>
</protein>
<comment type="caution">
    <text evidence="1">The sequence shown here is derived from an EMBL/GenBank/DDBJ whole genome shotgun (WGS) entry which is preliminary data.</text>
</comment>